<dbReference type="EC" id="1.21.98.-" evidence="8"/>
<dbReference type="PANTHER" id="PTHR11228:SF7">
    <property type="entry name" value="PQQA PEPTIDE CYCLASE"/>
    <property type="match status" value="1"/>
</dbReference>
<dbReference type="InterPro" id="IPR017200">
    <property type="entry name" value="PqqE-like"/>
</dbReference>
<evidence type="ECO:0000313" key="9">
    <source>
        <dbReference type="Proteomes" id="UP001235030"/>
    </source>
</evidence>
<dbReference type="InterPro" id="IPR007197">
    <property type="entry name" value="rSAM"/>
</dbReference>
<proteinExistence type="predicted"/>
<sequence length="360" mass="41469">MEVLKEMPPRNPINGTFELTVRCNLKCKMCLFIHDDSENPEIMAKEKTAEDWIDMARQVADAGTMNLLITGGEPMLRPDFCEIYEGIYKQGFIIELFTNATLVSDKIMDTLRKYPPHKIGVTLYGASFETYKKVCGNGNAFNKAIKGIELLNNLPSKLEFRTTIIKDNYRDIDHIENLIHDKFGEDKKLIITKTVMKSVRGGNSQAELCRLNPKDNANLMLRRSMKIIKDTVGSQNFDMEKVKFETKKILNYHNNKRFTLFGCNAGISSYSITWNGKLVGCQLFDKFYSEPFDNSFIDAWNQYPIHVELPNMNSECINCKYRNRCSICHISMYTETGKFGEIPNYICNCTKEVVKFFNEE</sequence>
<evidence type="ECO:0000256" key="6">
    <source>
        <dbReference type="ARBA" id="ARBA00023014"/>
    </source>
</evidence>
<comment type="cofactor">
    <cofactor evidence="1">
        <name>[4Fe-4S] cluster</name>
        <dbReference type="ChEBI" id="CHEBI:49883"/>
    </cofactor>
</comment>
<keyword evidence="6" id="KW-0411">Iron-sulfur</keyword>
<evidence type="ECO:0000256" key="4">
    <source>
        <dbReference type="ARBA" id="ARBA00022723"/>
    </source>
</evidence>
<evidence type="ECO:0000256" key="5">
    <source>
        <dbReference type="ARBA" id="ARBA00023004"/>
    </source>
</evidence>
<dbReference type="InterPro" id="IPR058240">
    <property type="entry name" value="rSAM_sf"/>
</dbReference>
<dbReference type="PROSITE" id="PS51918">
    <property type="entry name" value="RADICAL_SAM"/>
    <property type="match status" value="1"/>
</dbReference>
<reference evidence="8 9" key="1">
    <citation type="submission" date="2022-07" db="EMBL/GenBank/DDBJ databases">
        <title>Genome sequence of Terrisporobacter mayombei DSM6539.</title>
        <authorList>
            <person name="Boeer T."/>
            <person name="Bengelsdorf F.R."/>
            <person name="Daniel R."/>
            <person name="Poehlein A."/>
        </authorList>
    </citation>
    <scope>NUCLEOTIDE SEQUENCE [LARGE SCALE GENOMIC DNA]</scope>
    <source>
        <strain evidence="8 9">DSM 6539</strain>
    </source>
</reference>
<keyword evidence="9" id="KW-1185">Reference proteome</keyword>
<dbReference type="PIRSF" id="PIRSF037420">
    <property type="entry name" value="PQQ_syn_pqqE"/>
    <property type="match status" value="1"/>
</dbReference>
<dbReference type="PANTHER" id="PTHR11228">
    <property type="entry name" value="RADICAL SAM DOMAIN PROTEIN"/>
    <property type="match status" value="1"/>
</dbReference>
<dbReference type="Proteomes" id="UP001235030">
    <property type="component" value="Chromosome"/>
</dbReference>
<dbReference type="RefSeq" id="WP_228106027.1">
    <property type="nucleotide sequence ID" value="NZ_CP101637.1"/>
</dbReference>
<evidence type="ECO:0000313" key="8">
    <source>
        <dbReference type="EMBL" id="WMT83415.1"/>
    </source>
</evidence>
<feature type="domain" description="Radical SAM core" evidence="7">
    <location>
        <begin position="9"/>
        <end position="234"/>
    </location>
</feature>
<evidence type="ECO:0000256" key="3">
    <source>
        <dbReference type="ARBA" id="ARBA00022691"/>
    </source>
</evidence>
<evidence type="ECO:0000256" key="1">
    <source>
        <dbReference type="ARBA" id="ARBA00001966"/>
    </source>
</evidence>
<keyword evidence="5" id="KW-0408">Iron</keyword>
<keyword evidence="2" id="KW-0004">4Fe-4S</keyword>
<gene>
    <name evidence="8" type="primary">albA</name>
    <name evidence="8" type="ORF">TEMA_39310</name>
</gene>
<organism evidence="8 9">
    <name type="scientific">Terrisporobacter mayombei</name>
    <dbReference type="NCBI Taxonomy" id="1541"/>
    <lineage>
        <taxon>Bacteria</taxon>
        <taxon>Bacillati</taxon>
        <taxon>Bacillota</taxon>
        <taxon>Clostridia</taxon>
        <taxon>Peptostreptococcales</taxon>
        <taxon>Peptostreptococcaceae</taxon>
        <taxon>Terrisporobacter</taxon>
    </lineage>
</organism>
<dbReference type="InterPro" id="IPR050377">
    <property type="entry name" value="Radical_SAM_PqqE_MftC-like"/>
</dbReference>
<dbReference type="InterPro" id="IPR013785">
    <property type="entry name" value="Aldolase_TIM"/>
</dbReference>
<keyword evidence="3" id="KW-0949">S-adenosyl-L-methionine</keyword>
<dbReference type="SUPFAM" id="SSF102114">
    <property type="entry name" value="Radical SAM enzymes"/>
    <property type="match status" value="1"/>
</dbReference>
<dbReference type="Pfam" id="PF04055">
    <property type="entry name" value="Radical_SAM"/>
    <property type="match status" value="1"/>
</dbReference>
<keyword evidence="4" id="KW-0479">Metal-binding</keyword>
<dbReference type="EMBL" id="CP101637">
    <property type="protein sequence ID" value="WMT83415.1"/>
    <property type="molecule type" value="Genomic_DNA"/>
</dbReference>
<dbReference type="CDD" id="cd01335">
    <property type="entry name" value="Radical_SAM"/>
    <property type="match status" value="1"/>
</dbReference>
<dbReference type="SFLD" id="SFLDS00029">
    <property type="entry name" value="Radical_SAM"/>
    <property type="match status" value="1"/>
</dbReference>
<dbReference type="GO" id="GO:0016491">
    <property type="term" value="F:oxidoreductase activity"/>
    <property type="evidence" value="ECO:0007669"/>
    <property type="project" value="UniProtKB-KW"/>
</dbReference>
<dbReference type="Gene3D" id="3.20.20.70">
    <property type="entry name" value="Aldolase class I"/>
    <property type="match status" value="1"/>
</dbReference>
<evidence type="ECO:0000256" key="2">
    <source>
        <dbReference type="ARBA" id="ARBA00022485"/>
    </source>
</evidence>
<protein>
    <submittedName>
        <fullName evidence="8">Antilisterial bacteriocin subtilosin biosynthesis protein AlbA</fullName>
        <ecNumber evidence="8">1.21.98.-</ecNumber>
    </submittedName>
</protein>
<accession>A0ABY9Q881</accession>
<evidence type="ECO:0000259" key="7">
    <source>
        <dbReference type="PROSITE" id="PS51918"/>
    </source>
</evidence>
<keyword evidence="8" id="KW-0560">Oxidoreductase</keyword>
<name>A0ABY9Q881_9FIRM</name>
<dbReference type="SFLD" id="SFLDG01067">
    <property type="entry name" value="SPASM/twitch_domain_containing"/>
    <property type="match status" value="1"/>
</dbReference>